<name>A0ABZ2KPR3_9BACT</name>
<protein>
    <submittedName>
        <fullName evidence="3">Uncharacterized protein</fullName>
    </submittedName>
</protein>
<dbReference type="Proteomes" id="UP001379533">
    <property type="component" value="Chromosome"/>
</dbReference>
<feature type="compositionally biased region" description="Basic and acidic residues" evidence="1">
    <location>
        <begin position="125"/>
        <end position="138"/>
    </location>
</feature>
<evidence type="ECO:0000313" key="4">
    <source>
        <dbReference type="Proteomes" id="UP001379533"/>
    </source>
</evidence>
<sequence>MASFFHHRLFALSAVGLLGITLGSGACSSDSDGNGNDDFSNRNVSSGGFQANDACPVNPPSALPGTRSVGSSCTSYMDCAPTCCSCSSSSATFLAAACIDGVCADKNDTCYVSKKSSYCPADPDPSTKDGGTSEKDARPPSTGGTLCVDGTSGYCSGTGFDWTGSQCCVQNVSQCVDGTSGYCSGTGFKWTGKRCCIERDAICTAGTSGYCSGTGFMWTGSQCCVQNVDQCVDGTSGYCSGTGFKWTGSKCCIEKDAICTSGTSGYCSGTNFMWTGSQCCVQNVSQCVDGTSGSCTGTGKYWTGTKCCI</sequence>
<organism evidence="3 4">
    <name type="scientific">Pendulispora brunnea</name>
    <dbReference type="NCBI Taxonomy" id="2905690"/>
    <lineage>
        <taxon>Bacteria</taxon>
        <taxon>Pseudomonadati</taxon>
        <taxon>Myxococcota</taxon>
        <taxon>Myxococcia</taxon>
        <taxon>Myxococcales</taxon>
        <taxon>Sorangiineae</taxon>
        <taxon>Pendulisporaceae</taxon>
        <taxon>Pendulispora</taxon>
    </lineage>
</organism>
<evidence type="ECO:0000256" key="1">
    <source>
        <dbReference type="SAM" id="MobiDB-lite"/>
    </source>
</evidence>
<feature type="chain" id="PRO_5045073755" evidence="2">
    <location>
        <begin position="27"/>
        <end position="309"/>
    </location>
</feature>
<evidence type="ECO:0000313" key="3">
    <source>
        <dbReference type="EMBL" id="WXA99565.1"/>
    </source>
</evidence>
<reference evidence="3 4" key="1">
    <citation type="submission" date="2021-12" db="EMBL/GenBank/DDBJ databases">
        <title>Discovery of the Pendulisporaceae a myxobacterial family with distinct sporulation behavior and unique specialized metabolism.</title>
        <authorList>
            <person name="Garcia R."/>
            <person name="Popoff A."/>
            <person name="Bader C.D."/>
            <person name="Loehr J."/>
            <person name="Walesch S."/>
            <person name="Walt C."/>
            <person name="Boldt J."/>
            <person name="Bunk B."/>
            <person name="Haeckl F.J.F.P.J."/>
            <person name="Gunesch A.P."/>
            <person name="Birkelbach J."/>
            <person name="Nuebel U."/>
            <person name="Pietschmann T."/>
            <person name="Bach T."/>
            <person name="Mueller R."/>
        </authorList>
    </citation>
    <scope>NUCLEOTIDE SEQUENCE [LARGE SCALE GENOMIC DNA]</scope>
    <source>
        <strain evidence="3 4">MSr12523</strain>
    </source>
</reference>
<feature type="signal peptide" evidence="2">
    <location>
        <begin position="1"/>
        <end position="26"/>
    </location>
</feature>
<gene>
    <name evidence="3" type="ORF">LZC95_22445</name>
</gene>
<dbReference type="RefSeq" id="WP_394850204.1">
    <property type="nucleotide sequence ID" value="NZ_CP089982.1"/>
</dbReference>
<proteinExistence type="predicted"/>
<evidence type="ECO:0000256" key="2">
    <source>
        <dbReference type="SAM" id="SignalP"/>
    </source>
</evidence>
<keyword evidence="2" id="KW-0732">Signal</keyword>
<feature type="region of interest" description="Disordered" evidence="1">
    <location>
        <begin position="115"/>
        <end position="144"/>
    </location>
</feature>
<accession>A0ABZ2KPR3</accession>
<dbReference type="EMBL" id="CP089982">
    <property type="protein sequence ID" value="WXA99565.1"/>
    <property type="molecule type" value="Genomic_DNA"/>
</dbReference>
<keyword evidence="4" id="KW-1185">Reference proteome</keyword>